<accession>A0A0N1J6C5</accession>
<dbReference type="GO" id="GO:0016740">
    <property type="term" value="F:transferase activity"/>
    <property type="evidence" value="ECO:0007669"/>
    <property type="project" value="UniProtKB-KW"/>
</dbReference>
<dbReference type="SUPFAM" id="SSF52833">
    <property type="entry name" value="Thioredoxin-like"/>
    <property type="match status" value="1"/>
</dbReference>
<organism evidence="3 4">
    <name type="scientific">Ahrensia marina</name>
    <dbReference type="NCBI Taxonomy" id="1514904"/>
    <lineage>
        <taxon>Bacteria</taxon>
        <taxon>Pseudomonadati</taxon>
        <taxon>Pseudomonadota</taxon>
        <taxon>Alphaproteobacteria</taxon>
        <taxon>Hyphomicrobiales</taxon>
        <taxon>Ahrensiaceae</taxon>
        <taxon>Ahrensia</taxon>
    </lineage>
</organism>
<dbReference type="AlphaFoldDB" id="A0A0N1J6C5"/>
<dbReference type="RefSeq" id="WP_054000015.1">
    <property type="nucleotide sequence ID" value="NZ_JXMU01000023.1"/>
</dbReference>
<comment type="caution">
    <text evidence="3">The sequence shown here is derived from an EMBL/GenBank/DDBJ whole genome shotgun (WGS) entry which is preliminary data.</text>
</comment>
<proteinExistence type="predicted"/>
<dbReference type="Pfam" id="PF13409">
    <property type="entry name" value="GST_N_2"/>
    <property type="match status" value="1"/>
</dbReference>
<name>A0A0N1J6C5_9HYPH</name>
<gene>
    <name evidence="3" type="ORF">SU32_14075</name>
</gene>
<dbReference type="CDD" id="cd03057">
    <property type="entry name" value="GST_N_Beta"/>
    <property type="match status" value="1"/>
</dbReference>
<dbReference type="EMBL" id="JXMU01000023">
    <property type="protein sequence ID" value="KPB00378.1"/>
    <property type="molecule type" value="Genomic_DNA"/>
</dbReference>
<dbReference type="InterPro" id="IPR004046">
    <property type="entry name" value="GST_C"/>
</dbReference>
<protein>
    <submittedName>
        <fullName evidence="3">Glutathione S-transferase</fullName>
    </submittedName>
</protein>
<dbReference type="STRING" id="1514904.SU32_14075"/>
<dbReference type="Gene3D" id="3.40.30.10">
    <property type="entry name" value="Glutaredoxin"/>
    <property type="match status" value="1"/>
</dbReference>
<dbReference type="SUPFAM" id="SSF47616">
    <property type="entry name" value="GST C-terminal domain-like"/>
    <property type="match status" value="1"/>
</dbReference>
<dbReference type="InterPro" id="IPR004045">
    <property type="entry name" value="Glutathione_S-Trfase_N"/>
</dbReference>
<dbReference type="OrthoDB" id="7583243at2"/>
<reference evidence="3 4" key="1">
    <citation type="submission" date="2015-01" db="EMBL/GenBank/DDBJ databases">
        <title>Ahrensia donghaiensis sp. nov., a novel dimethylsulphoniopropionate-cleavage bacterium isolated from seawater and emended descriptions of the genus Ahrensia and Ahrensia kielensis.</title>
        <authorList>
            <person name="Liu J."/>
        </authorList>
    </citation>
    <scope>NUCLEOTIDE SEQUENCE [LARGE SCALE GENOMIC DNA]</scope>
    <source>
        <strain evidence="3 4">LZD062</strain>
    </source>
</reference>
<feature type="domain" description="GST N-terminal" evidence="1">
    <location>
        <begin position="1"/>
        <end position="81"/>
    </location>
</feature>
<dbReference type="NCBIfam" id="NF007831">
    <property type="entry name" value="PRK10542.1"/>
    <property type="match status" value="1"/>
</dbReference>
<evidence type="ECO:0000259" key="2">
    <source>
        <dbReference type="PROSITE" id="PS50405"/>
    </source>
</evidence>
<dbReference type="Pfam" id="PF00043">
    <property type="entry name" value="GST_C"/>
    <property type="match status" value="1"/>
</dbReference>
<dbReference type="PROSITE" id="PS50404">
    <property type="entry name" value="GST_NTER"/>
    <property type="match status" value="1"/>
</dbReference>
<dbReference type="InterPro" id="IPR040079">
    <property type="entry name" value="Glutathione_S-Trfase"/>
</dbReference>
<dbReference type="SFLD" id="SFLDS00019">
    <property type="entry name" value="Glutathione_Transferase_(cytos"/>
    <property type="match status" value="1"/>
</dbReference>
<keyword evidence="3" id="KW-0808">Transferase</keyword>
<dbReference type="PATRIC" id="fig|1514904.3.peg.1952"/>
<keyword evidence="4" id="KW-1185">Reference proteome</keyword>
<sequence>MKLYYKPGACSLASHIVLYELGVPFEIEKVDTAAGLTQSGADYSKINAKGYVPTLQMTDDAYLTEGPAILQFLADTKPETGLAPAIGTLERARMLEQLTFVSSELHKAFGPLFKEDVTEDEKANSRKAVAQKFNSVESLFADDRETVTGSNFTIADAYLFVVANWANFTGIDLQGWPKLEAYLARISERSSVQIAMRAEGLIQ</sequence>
<dbReference type="CDD" id="cd03188">
    <property type="entry name" value="GST_C_Beta"/>
    <property type="match status" value="1"/>
</dbReference>
<dbReference type="SFLD" id="SFLDG00358">
    <property type="entry name" value="Main_(cytGST)"/>
    <property type="match status" value="1"/>
</dbReference>
<dbReference type="Proteomes" id="UP000038011">
    <property type="component" value="Unassembled WGS sequence"/>
</dbReference>
<evidence type="ECO:0000313" key="3">
    <source>
        <dbReference type="EMBL" id="KPB00378.1"/>
    </source>
</evidence>
<dbReference type="Gene3D" id="1.20.1050.10">
    <property type="match status" value="1"/>
</dbReference>
<dbReference type="PROSITE" id="PS50405">
    <property type="entry name" value="GST_CTER"/>
    <property type="match status" value="1"/>
</dbReference>
<evidence type="ECO:0000313" key="4">
    <source>
        <dbReference type="Proteomes" id="UP000038011"/>
    </source>
</evidence>
<dbReference type="InterPro" id="IPR036282">
    <property type="entry name" value="Glutathione-S-Trfase_C_sf"/>
</dbReference>
<dbReference type="InterPro" id="IPR036249">
    <property type="entry name" value="Thioredoxin-like_sf"/>
</dbReference>
<evidence type="ECO:0000259" key="1">
    <source>
        <dbReference type="PROSITE" id="PS50404"/>
    </source>
</evidence>
<dbReference type="InterPro" id="IPR010987">
    <property type="entry name" value="Glutathione-S-Trfase_C-like"/>
</dbReference>
<dbReference type="PANTHER" id="PTHR44051">
    <property type="entry name" value="GLUTATHIONE S-TRANSFERASE-RELATED"/>
    <property type="match status" value="1"/>
</dbReference>
<dbReference type="PANTHER" id="PTHR44051:SF8">
    <property type="entry name" value="GLUTATHIONE S-TRANSFERASE GSTA"/>
    <property type="match status" value="1"/>
</dbReference>
<feature type="domain" description="GST C-terminal" evidence="2">
    <location>
        <begin position="87"/>
        <end position="203"/>
    </location>
</feature>
<dbReference type="SFLD" id="SFLDG01150">
    <property type="entry name" value="Main.1:_Beta-like"/>
    <property type="match status" value="1"/>
</dbReference>